<proteinExistence type="predicted"/>
<dbReference type="SMART" id="SM00347">
    <property type="entry name" value="HTH_MARR"/>
    <property type="match status" value="1"/>
</dbReference>
<feature type="domain" description="HTH marR-type" evidence="4">
    <location>
        <begin position="1"/>
        <end position="138"/>
    </location>
</feature>
<keyword evidence="6" id="KW-1185">Reference proteome</keyword>
<dbReference type="SUPFAM" id="SSF46785">
    <property type="entry name" value="Winged helix' DNA-binding domain"/>
    <property type="match status" value="1"/>
</dbReference>
<dbReference type="Proteomes" id="UP000078447">
    <property type="component" value="Unassembled WGS sequence"/>
</dbReference>
<comment type="caution">
    <text evidence="5">The sequence shown here is derived from an EMBL/GenBank/DDBJ whole genome shotgun (WGS) entry which is preliminary data.</text>
</comment>
<evidence type="ECO:0000256" key="2">
    <source>
        <dbReference type="ARBA" id="ARBA00023125"/>
    </source>
</evidence>
<evidence type="ECO:0000256" key="3">
    <source>
        <dbReference type="ARBA" id="ARBA00023163"/>
    </source>
</evidence>
<gene>
    <name evidence="5" type="ORF">A3783_06630</name>
</gene>
<dbReference type="InterPro" id="IPR036388">
    <property type="entry name" value="WH-like_DNA-bd_sf"/>
</dbReference>
<dbReference type="InterPro" id="IPR036390">
    <property type="entry name" value="WH_DNA-bd_sf"/>
</dbReference>
<accession>A0ABX2VBJ5</accession>
<evidence type="ECO:0000256" key="1">
    <source>
        <dbReference type="ARBA" id="ARBA00023015"/>
    </source>
</evidence>
<keyword evidence="3" id="KW-0804">Transcription</keyword>
<dbReference type="InterPro" id="IPR000835">
    <property type="entry name" value="HTH_MarR-typ"/>
</dbReference>
<dbReference type="PANTHER" id="PTHR42756:SF1">
    <property type="entry name" value="TRANSCRIPTIONAL REPRESSOR OF EMRAB OPERON"/>
    <property type="match status" value="1"/>
</dbReference>
<reference evidence="5 6" key="1">
    <citation type="submission" date="2016-03" db="EMBL/GenBank/DDBJ databases">
        <authorList>
            <person name="Cho S.-Y."/>
            <person name="Lim S."/>
            <person name="Kim H."/>
            <person name="Soh E.H."/>
            <person name="Moon J.S."/>
        </authorList>
    </citation>
    <scope>NUCLEOTIDE SEQUENCE [LARGE SCALE GENOMIC DNA]</scope>
    <source>
        <strain evidence="5 6">KCTC 3810</strain>
    </source>
</reference>
<evidence type="ECO:0000313" key="5">
    <source>
        <dbReference type="EMBL" id="OAN15608.1"/>
    </source>
</evidence>
<dbReference type="RefSeq" id="WP_026833149.1">
    <property type="nucleotide sequence ID" value="NZ_CP085018.1"/>
</dbReference>
<keyword evidence="1" id="KW-0805">Transcription regulation</keyword>
<dbReference type="PROSITE" id="PS50995">
    <property type="entry name" value="HTH_MARR_2"/>
    <property type="match status" value="1"/>
</dbReference>
<evidence type="ECO:0000259" key="4">
    <source>
        <dbReference type="PROSITE" id="PS50995"/>
    </source>
</evidence>
<name>A0ABX2VBJ5_9BACL</name>
<dbReference type="EMBL" id="LVVL01000001">
    <property type="protein sequence ID" value="OAN15608.1"/>
    <property type="molecule type" value="Genomic_DNA"/>
</dbReference>
<dbReference type="Gene3D" id="1.10.10.10">
    <property type="entry name" value="Winged helix-like DNA-binding domain superfamily/Winged helix DNA-binding domain"/>
    <property type="match status" value="1"/>
</dbReference>
<sequence length="141" mass="16544">MTSHLSTPSYRHWQGIQKLHHRYMKEVNAVLKDWGLSKSQFDMLDTLYREQSATQKSLEATLELSSGAISQTLKKLFEQHLITRKRIDREKRLVLTPSGETIVQESAPVVEVIHEQYFKAFTMDDHESFDRLLHKMQSSHF</sequence>
<dbReference type="PANTHER" id="PTHR42756">
    <property type="entry name" value="TRANSCRIPTIONAL REGULATOR, MARR"/>
    <property type="match status" value="1"/>
</dbReference>
<dbReference type="Pfam" id="PF01047">
    <property type="entry name" value="MarR"/>
    <property type="match status" value="1"/>
</dbReference>
<evidence type="ECO:0000313" key="6">
    <source>
        <dbReference type="Proteomes" id="UP000078447"/>
    </source>
</evidence>
<organism evidence="5 6">
    <name type="scientific">Exiguobacterium undae</name>
    <dbReference type="NCBI Taxonomy" id="169177"/>
    <lineage>
        <taxon>Bacteria</taxon>
        <taxon>Bacillati</taxon>
        <taxon>Bacillota</taxon>
        <taxon>Bacilli</taxon>
        <taxon>Bacillales</taxon>
        <taxon>Bacillales Family XII. Incertae Sedis</taxon>
        <taxon>Exiguobacterium</taxon>
    </lineage>
</organism>
<keyword evidence="2" id="KW-0238">DNA-binding</keyword>
<protein>
    <recommendedName>
        <fullName evidence="4">HTH marR-type domain-containing protein</fullName>
    </recommendedName>
</protein>